<accession>A0AAE8XPW4</accession>
<evidence type="ECO:0000313" key="1">
    <source>
        <dbReference type="EMBL" id="UAW96360.1"/>
    </source>
</evidence>
<gene>
    <name evidence="1" type="ORF">pEaSNUABM16_00216</name>
</gene>
<protein>
    <submittedName>
        <fullName evidence="1">Uncharacterized protein</fullName>
    </submittedName>
</protein>
<keyword evidence="2" id="KW-1185">Reference proteome</keyword>
<dbReference type="Proteomes" id="UP000827953">
    <property type="component" value="Segment"/>
</dbReference>
<dbReference type="EMBL" id="MZ443782">
    <property type="protein sequence ID" value="UAW96360.1"/>
    <property type="molecule type" value="Genomic_DNA"/>
</dbReference>
<proteinExistence type="predicted"/>
<organism evidence="1 2">
    <name type="scientific">Erwinia phage pEa_SNUABM_16</name>
    <dbReference type="NCBI Taxonomy" id="2869544"/>
    <lineage>
        <taxon>Viruses</taxon>
        <taxon>Duplodnaviria</taxon>
        <taxon>Heunggongvirae</taxon>
        <taxon>Uroviricota</taxon>
        <taxon>Caudoviricetes</taxon>
        <taxon>Alexandravirus</taxon>
        <taxon>Alexandravirus SNUABM16</taxon>
    </lineage>
</organism>
<evidence type="ECO:0000313" key="2">
    <source>
        <dbReference type="Proteomes" id="UP000827953"/>
    </source>
</evidence>
<name>A0AAE8XPW4_9CAUD</name>
<reference evidence="1 2" key="1">
    <citation type="submission" date="2021-06" db="EMBL/GenBank/DDBJ databases">
        <title>Complete genome sequence of Erwinia phage pEa_SNUABM_16.</title>
        <authorList>
            <person name="Kim S.G."/>
            <person name="Park S.C."/>
        </authorList>
    </citation>
    <scope>NUCLEOTIDE SEQUENCE [LARGE SCALE GENOMIC DNA]</scope>
    <source>
        <strain evidence="2">pEa_SNUABM_16</strain>
    </source>
</reference>
<sequence length="112" mass="12869">MSDDDFHFEFGAEDMDFDRPLHIVMQDEDCIIGHLLPDDNGTTWMLGAYFINENESGPFNVELIEVPNFRLDPYANVMIVTNADEMRLTHLACQLNLGFINDTPFLCNSTRH</sequence>